<comment type="caution">
    <text evidence="4">The sequence shown here is derived from an EMBL/GenBank/DDBJ whole genome shotgun (WGS) entry which is preliminary data.</text>
</comment>
<dbReference type="Pfam" id="PF14295">
    <property type="entry name" value="PAN_4"/>
    <property type="match status" value="1"/>
</dbReference>
<feature type="domain" description="Apple" evidence="3">
    <location>
        <begin position="289"/>
        <end position="325"/>
    </location>
</feature>
<feature type="region of interest" description="Disordered" evidence="1">
    <location>
        <begin position="986"/>
        <end position="1066"/>
    </location>
</feature>
<evidence type="ECO:0000313" key="5">
    <source>
        <dbReference type="EMBL" id="CAL1167101.1"/>
    </source>
</evidence>
<dbReference type="OrthoDB" id="405903at2759"/>
<keyword evidence="2" id="KW-0812">Transmembrane</keyword>
<dbReference type="EMBL" id="CAMXCT010006001">
    <property type="protein sequence ID" value="CAI4013726.1"/>
    <property type="molecule type" value="Genomic_DNA"/>
</dbReference>
<organism evidence="4">
    <name type="scientific">Cladocopium goreaui</name>
    <dbReference type="NCBI Taxonomy" id="2562237"/>
    <lineage>
        <taxon>Eukaryota</taxon>
        <taxon>Sar</taxon>
        <taxon>Alveolata</taxon>
        <taxon>Dinophyceae</taxon>
        <taxon>Suessiales</taxon>
        <taxon>Symbiodiniaceae</taxon>
        <taxon>Cladocopium</taxon>
    </lineage>
</organism>
<feature type="transmembrane region" description="Helical" evidence="2">
    <location>
        <begin position="757"/>
        <end position="779"/>
    </location>
</feature>
<gene>
    <name evidence="4" type="ORF">C1SCF055_LOCUS38679</name>
</gene>
<keyword evidence="2" id="KW-0472">Membrane</keyword>
<keyword evidence="7" id="KW-1185">Reference proteome</keyword>
<keyword evidence="2" id="KW-1133">Transmembrane helix</keyword>
<evidence type="ECO:0000259" key="3">
    <source>
        <dbReference type="Pfam" id="PF14295"/>
    </source>
</evidence>
<evidence type="ECO:0000256" key="1">
    <source>
        <dbReference type="SAM" id="MobiDB-lite"/>
    </source>
</evidence>
<reference evidence="4" key="1">
    <citation type="submission" date="2022-10" db="EMBL/GenBank/DDBJ databases">
        <authorList>
            <person name="Chen Y."/>
            <person name="Dougan E. K."/>
            <person name="Chan C."/>
            <person name="Rhodes N."/>
            <person name="Thang M."/>
        </authorList>
    </citation>
    <scope>NUCLEOTIDE SEQUENCE</scope>
</reference>
<evidence type="ECO:0000313" key="4">
    <source>
        <dbReference type="EMBL" id="CAI4013726.1"/>
    </source>
</evidence>
<dbReference type="Gene3D" id="3.50.4.10">
    <property type="entry name" value="Hepatocyte Growth Factor"/>
    <property type="match status" value="1"/>
</dbReference>
<feature type="compositionally biased region" description="Basic and acidic residues" evidence="1">
    <location>
        <begin position="1027"/>
        <end position="1036"/>
    </location>
</feature>
<evidence type="ECO:0000256" key="2">
    <source>
        <dbReference type="SAM" id="Phobius"/>
    </source>
</evidence>
<proteinExistence type="predicted"/>
<reference evidence="5" key="2">
    <citation type="submission" date="2024-04" db="EMBL/GenBank/DDBJ databases">
        <authorList>
            <person name="Chen Y."/>
            <person name="Shah S."/>
            <person name="Dougan E. K."/>
            <person name="Thang M."/>
            <person name="Chan C."/>
        </authorList>
    </citation>
    <scope>NUCLEOTIDE SEQUENCE [LARGE SCALE GENOMIC DNA]</scope>
</reference>
<dbReference type="EMBL" id="CAMXCT020006001">
    <property type="protein sequence ID" value="CAL1167101.1"/>
    <property type="molecule type" value="Genomic_DNA"/>
</dbReference>
<dbReference type="AlphaFoldDB" id="A0A9P1DQL2"/>
<feature type="region of interest" description="Disordered" evidence="1">
    <location>
        <begin position="798"/>
        <end position="817"/>
    </location>
</feature>
<protein>
    <submittedName>
        <fullName evidence="6">Apple domain-containing protein</fullName>
    </submittedName>
</protein>
<sequence>MGILLSLGAQGACWPFTAKGLENALQGSGLQGTCFGFDAGNPNPWHPAKDAENTMCHWFAGHTASQSPRCPHKPSTPAQLLAQSKVTRRLCPCVAVNASSSSGFNCGLGDQPVDPVVPVVTDPQALTTSTTVLNSEAEDAGDENPPLAVPEVLQPPMVICQELCVSGFGAEDEKLNGKYVRWVAQRSSETMPLKAMSQEELQQSEEPSQYPATSRLFTHMSKALSIAAVCGVILVIACVFRVDKVPRSQASESMEKWDQKDASGQCGLMEKNMDYVEYSGWGKNLDHIPDPDMCCAFCQAEPKCKSFAWVEDAGLDGCPSQCWLKGGEPSDKKPKDGVISGLPPPRQAFHIAPQEASPDQFPVRRAGMFCFSLMLPFGYEVELLAWQYAHQVSIFDCEKFAVYTNRSMEVGSGTGLFTHVVDSDLHCQVGGDSQSALNSWIFIAVWKKVLSDGYWREYPWTVKVDPDAVFLPLRARPILMQYYGEPYINNCHYGMHGPVEFFGQPAMAALNGEYEASYDGKAPKACVEELHFGLWGEDMFMDQCLRKVLQVTNGAKHIVTAQSGFGAAATKCPFIPSSPLTVTKTVWPMCLQQATSGRSDKVCSCTPIRTIIATAMSRPKKPATRYVLPQERRPERGPAQFMDQPKLLEMCLSGSDGSLRFWLKLGGLPTGADCRLVRGALDGVWRYYEVTSKGNTSIGEGTLRTPLDDIPKDDYVLTPTGGFQVEYQCCPQQLATESPQLAVDVDPQKQEESTNTAMIAVALSGAVVLFISIVVICVIQRWKPGILRSRKYEAFPEKMTTPQQQHVEKMKPSPGKVMLGNRASEITSSKAATWNSSWSAKASAGEAQQSAVAGATLLPSAKNADRRAVAVADVLGKASTLADDGIYEGPTRQWWGGSSSSGRGTGFQPGARVRLQGLTASSWNGAEGIIEGWDAQNGAFEVKVNGTLKLVKPENLIASPAAGRTGEGDLTPAQLRMQLNAAQVNLAGQPQTSSPSAPRVEVGRQRQRGTQPGFGDTSQIHKAVARRAGEKWDERQLPGPSIAAGSGDHLRSAGNWRSHAPAPPPR</sequence>
<evidence type="ECO:0000313" key="7">
    <source>
        <dbReference type="Proteomes" id="UP001152797"/>
    </source>
</evidence>
<dbReference type="InterPro" id="IPR003609">
    <property type="entry name" value="Pan_app"/>
</dbReference>
<feature type="compositionally biased region" description="Polar residues" evidence="1">
    <location>
        <begin position="986"/>
        <end position="996"/>
    </location>
</feature>
<dbReference type="EMBL" id="CAMXCT030006001">
    <property type="protein sequence ID" value="CAL4801038.1"/>
    <property type="molecule type" value="Genomic_DNA"/>
</dbReference>
<evidence type="ECO:0000313" key="6">
    <source>
        <dbReference type="EMBL" id="CAL4801038.1"/>
    </source>
</evidence>
<dbReference type="Proteomes" id="UP001152797">
    <property type="component" value="Unassembled WGS sequence"/>
</dbReference>
<accession>A0A9P1DQL2</accession>
<name>A0A9P1DQL2_9DINO</name>